<reference evidence="2" key="1">
    <citation type="journal article" date="2020" name="Nature">
        <title>Giant virus diversity and host interactions through global metagenomics.</title>
        <authorList>
            <person name="Schulz F."/>
            <person name="Roux S."/>
            <person name="Paez-Espino D."/>
            <person name="Jungbluth S."/>
            <person name="Walsh D.A."/>
            <person name="Denef V.J."/>
            <person name="McMahon K.D."/>
            <person name="Konstantinidis K.T."/>
            <person name="Eloe-Fadrosh E.A."/>
            <person name="Kyrpides N.C."/>
            <person name="Woyke T."/>
        </authorList>
    </citation>
    <scope>NUCLEOTIDE SEQUENCE</scope>
    <source>
        <strain evidence="2">GVMAG-S-1102244-55</strain>
    </source>
</reference>
<proteinExistence type="predicted"/>
<dbReference type="EMBL" id="MN740848">
    <property type="protein sequence ID" value="QHU15006.1"/>
    <property type="molecule type" value="Genomic_DNA"/>
</dbReference>
<organism evidence="2">
    <name type="scientific">viral metagenome</name>
    <dbReference type="NCBI Taxonomy" id="1070528"/>
    <lineage>
        <taxon>unclassified sequences</taxon>
        <taxon>metagenomes</taxon>
        <taxon>organismal metagenomes</taxon>
    </lineage>
</organism>
<sequence>MTDKDKSNTSHAQQESLNRFNNEFVDNLTSLKDKRKKLLKKIKREETMNKHLIVKIQALQKEQTKLEASLIKKNKSLEKMNSTIQSTSTAYNKIIETSHVLLAVLKKDSNIKD</sequence>
<feature type="coiled-coil region" evidence="1">
    <location>
        <begin position="21"/>
        <end position="62"/>
    </location>
</feature>
<evidence type="ECO:0000313" key="2">
    <source>
        <dbReference type="EMBL" id="QHU15006.1"/>
    </source>
</evidence>
<dbReference type="PANTHER" id="PTHR28661">
    <property type="entry name" value="SJOEGREN SYNDROME NUCLEAR AUTOANTIGEN 1"/>
    <property type="match status" value="1"/>
</dbReference>
<name>A0A6C0KD30_9ZZZZ</name>
<dbReference type="AlphaFoldDB" id="A0A6C0KD30"/>
<dbReference type="InterPro" id="IPR033362">
    <property type="entry name" value="SSNA1_fam"/>
</dbReference>
<keyword evidence="1" id="KW-0175">Coiled coil</keyword>
<evidence type="ECO:0000256" key="1">
    <source>
        <dbReference type="SAM" id="Coils"/>
    </source>
</evidence>
<dbReference type="PANTHER" id="PTHR28661:SF1">
    <property type="entry name" value="MICROTUBULE NUCLEATION FACTOR SSNA1"/>
    <property type="match status" value="1"/>
</dbReference>
<dbReference type="GO" id="GO:0036064">
    <property type="term" value="C:ciliary basal body"/>
    <property type="evidence" value="ECO:0007669"/>
    <property type="project" value="TreeGrafter"/>
</dbReference>
<protein>
    <submittedName>
        <fullName evidence="2">Uncharacterized protein</fullName>
    </submittedName>
</protein>
<accession>A0A6C0KD30</accession>